<comment type="caution">
    <text evidence="1">The sequence shown here is derived from an EMBL/GenBank/DDBJ whole genome shotgun (WGS) entry which is preliminary data.</text>
</comment>
<keyword evidence="2" id="KW-1185">Reference proteome</keyword>
<gene>
    <name evidence="1" type="ORF">HPB51_023771</name>
</gene>
<dbReference type="VEuPathDB" id="VectorBase:LOC119179282"/>
<protein>
    <recommendedName>
        <fullName evidence="3">Tick transposon</fullName>
    </recommendedName>
</protein>
<sequence length="295" mass="33527">MNLEYNKGRRVVRARAIIDLHANEVHARNVDAAQYQQNALAAVFIQASTSATRTAASVKNSRAAQAEEAAIALAIADTACHTVLSDSRQAVRNFAKGQICRDSERANFKAEKSELSGSRRTWATRRNAMTTTTTRHTQQARALTNRAPATDRPTWFEAKDRMTDCNDITKAYRMARRDFLFPHPRQGRAEAALLRQLQTVSLPSPALMHRMYPETYPTDKCKVCRRETADRTHILWDCIKHPEDARSRTIPSRLEVVEKSYDQEEQLWVVQQVLGPLEKGNDPASRQRRVETRAE</sequence>
<reference evidence="1" key="1">
    <citation type="journal article" date="2020" name="Cell">
        <title>Large-Scale Comparative Analyses of Tick Genomes Elucidate Their Genetic Diversity and Vector Capacities.</title>
        <authorList>
            <consortium name="Tick Genome and Microbiome Consortium (TIGMIC)"/>
            <person name="Jia N."/>
            <person name="Wang J."/>
            <person name="Shi W."/>
            <person name="Du L."/>
            <person name="Sun Y."/>
            <person name="Zhan W."/>
            <person name="Jiang J.F."/>
            <person name="Wang Q."/>
            <person name="Zhang B."/>
            <person name="Ji P."/>
            <person name="Bell-Sakyi L."/>
            <person name="Cui X.M."/>
            <person name="Yuan T.T."/>
            <person name="Jiang B.G."/>
            <person name="Yang W.F."/>
            <person name="Lam T.T."/>
            <person name="Chang Q.C."/>
            <person name="Ding S.J."/>
            <person name="Wang X.J."/>
            <person name="Zhu J.G."/>
            <person name="Ruan X.D."/>
            <person name="Zhao L."/>
            <person name="Wei J.T."/>
            <person name="Ye R.Z."/>
            <person name="Que T.C."/>
            <person name="Du C.H."/>
            <person name="Zhou Y.H."/>
            <person name="Cheng J.X."/>
            <person name="Dai P.F."/>
            <person name="Guo W.B."/>
            <person name="Han X.H."/>
            <person name="Huang E.J."/>
            <person name="Li L.F."/>
            <person name="Wei W."/>
            <person name="Gao Y.C."/>
            <person name="Liu J.Z."/>
            <person name="Shao H.Z."/>
            <person name="Wang X."/>
            <person name="Wang C.C."/>
            <person name="Yang T.C."/>
            <person name="Huo Q.B."/>
            <person name="Li W."/>
            <person name="Chen H.Y."/>
            <person name="Chen S.E."/>
            <person name="Zhou L.G."/>
            <person name="Ni X.B."/>
            <person name="Tian J.H."/>
            <person name="Sheng Y."/>
            <person name="Liu T."/>
            <person name="Pan Y.S."/>
            <person name="Xia L.Y."/>
            <person name="Li J."/>
            <person name="Zhao F."/>
            <person name="Cao W.C."/>
        </authorList>
    </citation>
    <scope>NUCLEOTIDE SEQUENCE</scope>
    <source>
        <strain evidence="1">Rmic-2018</strain>
    </source>
</reference>
<evidence type="ECO:0008006" key="3">
    <source>
        <dbReference type="Google" id="ProtNLM"/>
    </source>
</evidence>
<evidence type="ECO:0000313" key="1">
    <source>
        <dbReference type="EMBL" id="KAH8029206.1"/>
    </source>
</evidence>
<dbReference type="Proteomes" id="UP000821866">
    <property type="component" value="Chromosome 4"/>
</dbReference>
<reference evidence="1" key="2">
    <citation type="submission" date="2021-09" db="EMBL/GenBank/DDBJ databases">
        <authorList>
            <person name="Jia N."/>
            <person name="Wang J."/>
            <person name="Shi W."/>
            <person name="Du L."/>
            <person name="Sun Y."/>
            <person name="Zhan W."/>
            <person name="Jiang J."/>
            <person name="Wang Q."/>
            <person name="Zhang B."/>
            <person name="Ji P."/>
            <person name="Sakyi L.B."/>
            <person name="Cui X."/>
            <person name="Yuan T."/>
            <person name="Jiang B."/>
            <person name="Yang W."/>
            <person name="Lam T.T.-Y."/>
            <person name="Chang Q."/>
            <person name="Ding S."/>
            <person name="Wang X."/>
            <person name="Zhu J."/>
            <person name="Ruan X."/>
            <person name="Zhao L."/>
            <person name="Wei J."/>
            <person name="Que T."/>
            <person name="Du C."/>
            <person name="Cheng J."/>
            <person name="Dai P."/>
            <person name="Han X."/>
            <person name="Huang E."/>
            <person name="Gao Y."/>
            <person name="Liu J."/>
            <person name="Shao H."/>
            <person name="Ye R."/>
            <person name="Li L."/>
            <person name="Wei W."/>
            <person name="Wang X."/>
            <person name="Wang C."/>
            <person name="Huo Q."/>
            <person name="Li W."/>
            <person name="Guo W."/>
            <person name="Chen H."/>
            <person name="Chen S."/>
            <person name="Zhou L."/>
            <person name="Zhou L."/>
            <person name="Ni X."/>
            <person name="Tian J."/>
            <person name="Zhou Y."/>
            <person name="Sheng Y."/>
            <person name="Liu T."/>
            <person name="Pan Y."/>
            <person name="Xia L."/>
            <person name="Li J."/>
            <person name="Zhao F."/>
            <person name="Cao W."/>
        </authorList>
    </citation>
    <scope>NUCLEOTIDE SEQUENCE</scope>
    <source>
        <strain evidence="1">Rmic-2018</strain>
        <tissue evidence="1">Larvae</tissue>
    </source>
</reference>
<dbReference type="AlphaFoldDB" id="A0A9J6E499"/>
<name>A0A9J6E499_RHIMP</name>
<proteinExistence type="predicted"/>
<dbReference type="EMBL" id="JABSTU010000006">
    <property type="protein sequence ID" value="KAH8029206.1"/>
    <property type="molecule type" value="Genomic_DNA"/>
</dbReference>
<evidence type="ECO:0000313" key="2">
    <source>
        <dbReference type="Proteomes" id="UP000821866"/>
    </source>
</evidence>
<accession>A0A9J6E499</accession>
<organism evidence="1 2">
    <name type="scientific">Rhipicephalus microplus</name>
    <name type="common">Cattle tick</name>
    <name type="synonym">Boophilus microplus</name>
    <dbReference type="NCBI Taxonomy" id="6941"/>
    <lineage>
        <taxon>Eukaryota</taxon>
        <taxon>Metazoa</taxon>
        <taxon>Ecdysozoa</taxon>
        <taxon>Arthropoda</taxon>
        <taxon>Chelicerata</taxon>
        <taxon>Arachnida</taxon>
        <taxon>Acari</taxon>
        <taxon>Parasitiformes</taxon>
        <taxon>Ixodida</taxon>
        <taxon>Ixodoidea</taxon>
        <taxon>Ixodidae</taxon>
        <taxon>Rhipicephalinae</taxon>
        <taxon>Rhipicephalus</taxon>
        <taxon>Boophilus</taxon>
    </lineage>
</organism>